<accession>A0A1I7YXW8</accession>
<dbReference type="AlphaFoldDB" id="A0A1I7YXW8"/>
<name>A0A1I7YXW8_9BILA</name>
<dbReference type="WBParaSite" id="L893_g20633.t1">
    <property type="protein sequence ID" value="L893_g20633.t1"/>
    <property type="gene ID" value="L893_g20633"/>
</dbReference>
<sequence>MENTILSGWSMEDVEETGFPQIISDKKAVDARDTEPLVVYLSTLVQEVAACSSSLFRKGCKRHQELELDNSSSKQAPKPGCYKAKTSKTFQYVIQPQRQQQLLKAPHHEKSIPCSVEHEIYASEKLSLISLL</sequence>
<proteinExistence type="predicted"/>
<protein>
    <submittedName>
        <fullName evidence="2">Ovule protein</fullName>
    </submittedName>
</protein>
<organism evidence="1 2">
    <name type="scientific">Steinernema glaseri</name>
    <dbReference type="NCBI Taxonomy" id="37863"/>
    <lineage>
        <taxon>Eukaryota</taxon>
        <taxon>Metazoa</taxon>
        <taxon>Ecdysozoa</taxon>
        <taxon>Nematoda</taxon>
        <taxon>Chromadorea</taxon>
        <taxon>Rhabditida</taxon>
        <taxon>Tylenchina</taxon>
        <taxon>Panagrolaimomorpha</taxon>
        <taxon>Strongyloidoidea</taxon>
        <taxon>Steinernematidae</taxon>
        <taxon>Steinernema</taxon>
    </lineage>
</organism>
<reference evidence="2" key="1">
    <citation type="submission" date="2016-11" db="UniProtKB">
        <authorList>
            <consortium name="WormBaseParasite"/>
        </authorList>
    </citation>
    <scope>IDENTIFICATION</scope>
</reference>
<evidence type="ECO:0000313" key="1">
    <source>
        <dbReference type="Proteomes" id="UP000095287"/>
    </source>
</evidence>
<evidence type="ECO:0000313" key="2">
    <source>
        <dbReference type="WBParaSite" id="L893_g20633.t1"/>
    </source>
</evidence>
<dbReference type="Proteomes" id="UP000095287">
    <property type="component" value="Unplaced"/>
</dbReference>
<keyword evidence="1" id="KW-1185">Reference proteome</keyword>